<keyword evidence="3" id="KW-1185">Reference proteome</keyword>
<keyword evidence="1" id="KW-0812">Transmembrane</keyword>
<evidence type="ECO:0000313" key="3">
    <source>
        <dbReference type="Proteomes" id="UP000318437"/>
    </source>
</evidence>
<sequence>MGVARTHRKYRTDGCSFDEILELTSPLERTDVIEQYCIEHELSRAKRAQLLSIAAGTVPWFVALSLTASYVSTLVWVVSTPPIVVCDPVFVAEMPGSDGVVLKIGHFDEVGGVTHVEI</sequence>
<comment type="caution">
    <text evidence="2">The sequence shown here is derived from an EMBL/GenBank/DDBJ whole genome shotgun (WGS) entry which is preliminary data.</text>
</comment>
<keyword evidence="1" id="KW-1133">Transmembrane helix</keyword>
<dbReference type="RefSeq" id="WP_146449482.1">
    <property type="nucleotide sequence ID" value="NZ_SJPS01000002.1"/>
</dbReference>
<dbReference type="AlphaFoldDB" id="A0A5C6CZ11"/>
<evidence type="ECO:0000313" key="2">
    <source>
        <dbReference type="EMBL" id="TWU28236.1"/>
    </source>
</evidence>
<dbReference type="OrthoDB" id="254093at2"/>
<name>A0A5C6CZ11_9BACT</name>
<reference evidence="2 3" key="1">
    <citation type="submission" date="2019-02" db="EMBL/GenBank/DDBJ databases">
        <title>Deep-cultivation of Planctomycetes and their phenomic and genomic characterization uncovers novel biology.</title>
        <authorList>
            <person name="Wiegand S."/>
            <person name="Jogler M."/>
            <person name="Boedeker C."/>
            <person name="Pinto D."/>
            <person name="Vollmers J."/>
            <person name="Rivas-Marin E."/>
            <person name="Kohn T."/>
            <person name="Peeters S.H."/>
            <person name="Heuer A."/>
            <person name="Rast P."/>
            <person name="Oberbeckmann S."/>
            <person name="Bunk B."/>
            <person name="Jeske O."/>
            <person name="Meyerdierks A."/>
            <person name="Storesund J.E."/>
            <person name="Kallscheuer N."/>
            <person name="Luecker S."/>
            <person name="Lage O.M."/>
            <person name="Pohl T."/>
            <person name="Merkel B.J."/>
            <person name="Hornburger P."/>
            <person name="Mueller R.-W."/>
            <person name="Bruemmer F."/>
            <person name="Labrenz M."/>
            <person name="Spormann A.M."/>
            <person name="Op Den Camp H."/>
            <person name="Overmann J."/>
            <person name="Amann R."/>
            <person name="Jetten M.S.M."/>
            <person name="Mascher T."/>
            <person name="Medema M.H."/>
            <person name="Devos D.P."/>
            <person name="Kaster A.-K."/>
            <person name="Ovreas L."/>
            <person name="Rohde M."/>
            <person name="Galperin M.Y."/>
            <person name="Jogler C."/>
        </authorList>
    </citation>
    <scope>NUCLEOTIDE SEQUENCE [LARGE SCALE GENOMIC DNA]</scope>
    <source>
        <strain evidence="2 3">Pla144</strain>
    </source>
</reference>
<dbReference type="Proteomes" id="UP000318437">
    <property type="component" value="Unassembled WGS sequence"/>
</dbReference>
<feature type="transmembrane region" description="Helical" evidence="1">
    <location>
        <begin position="50"/>
        <end position="78"/>
    </location>
</feature>
<evidence type="ECO:0000256" key="1">
    <source>
        <dbReference type="SAM" id="Phobius"/>
    </source>
</evidence>
<organism evidence="2 3">
    <name type="scientific">Bythopirellula polymerisocia</name>
    <dbReference type="NCBI Taxonomy" id="2528003"/>
    <lineage>
        <taxon>Bacteria</taxon>
        <taxon>Pseudomonadati</taxon>
        <taxon>Planctomycetota</taxon>
        <taxon>Planctomycetia</taxon>
        <taxon>Pirellulales</taxon>
        <taxon>Lacipirellulaceae</taxon>
        <taxon>Bythopirellula</taxon>
    </lineage>
</organism>
<proteinExistence type="predicted"/>
<accession>A0A5C6CZ11</accession>
<gene>
    <name evidence="2" type="ORF">Pla144_15230</name>
</gene>
<keyword evidence="1" id="KW-0472">Membrane</keyword>
<protein>
    <submittedName>
        <fullName evidence="2">Uncharacterized protein</fullName>
    </submittedName>
</protein>
<dbReference type="EMBL" id="SJPS01000002">
    <property type="protein sequence ID" value="TWU28236.1"/>
    <property type="molecule type" value="Genomic_DNA"/>
</dbReference>